<dbReference type="EMBL" id="JBJXBP010000005">
    <property type="protein sequence ID" value="KAL3830652.1"/>
    <property type="molecule type" value="Genomic_DNA"/>
</dbReference>
<dbReference type="Gene3D" id="3.40.1740.10">
    <property type="entry name" value="VC0467-like"/>
    <property type="match status" value="1"/>
</dbReference>
<accession>A0ABD3T1C2</accession>
<dbReference type="PANTHER" id="PTHR31984:SF12">
    <property type="entry name" value="THIOREDOXIN DOMAIN-CONTAINING PROTEIN"/>
    <property type="match status" value="1"/>
</dbReference>
<dbReference type="Pfam" id="PF02622">
    <property type="entry name" value="DUF179"/>
    <property type="match status" value="1"/>
</dbReference>
<dbReference type="InterPro" id="IPR036249">
    <property type="entry name" value="Thioredoxin-like_sf"/>
</dbReference>
<gene>
    <name evidence="2" type="ORF">ACJIZ3_019454</name>
</gene>
<feature type="region of interest" description="Disordered" evidence="1">
    <location>
        <begin position="321"/>
        <end position="375"/>
    </location>
</feature>
<sequence length="857" mass="96656">MGDDKLSCGIDNEFSGLSWPSHFTSVNDSFMKEAENLTFEAGASCTLDEFSHFELFLQKVIPVAREFFLPPERHRFALVRERSLLSLLNVEEPGSWSMAVSFAACPSCLKVLREGDDLRTVLQTQVSPVLELEDDLHGGEVTLPAKRPTALLFVDRSSDSLQIKRESQRALNVFRELAQLYAMENQIRGLSSRPEKTSTETNLASRSTLRPLRLQSFPASKKFILKDKMSITIMNEGQQITVENLVPDLQGSSVHEILSYALKRKKELKLSSLAKDAGFQLLSKDFDVEIVDSLPPHSEVRSTQFIGERLVEGDFKSSVDLNENEMAPVSSGGQSEELPDPSDAEHILLEGKEDSLDKSSKSNLESEHGMGVATDNTQGWNEAIRLSGIDENEQNKYFRGSFFFFDGQYRLLETLTGGLKMPSVVIIDPISQQHYVSDEQSVFNCSLLSVFVNSFLTGKLFPHQQSAPAVHSPIGALKPPFVNLDFHEKNSIPLVTVHSFAELIIGNKSDSKNSRDPWDRNVLVLFSNSWCGFCQRMELVVREVYRAIKGCAKMKRNSSWKENLTSTSEYVEDIALKLPLIYMMDCTQNDCSLIIKPTLQRELYPLLLLFPAERKDSILVYEGDIAVSDIIKFLADHGSHVLDLIMDKSFIQDQNSGNEDPKRRNLHHEVLLKDRLQSETVKYDQMTSQFPVSTLELFAGCFLIATEKLLDVHPFDESKILILRVDQGTGFQGLIINKHISWDSLEEIEEGFELLKDAPLSFGGPVMRRGMPLVALTHKYIEGQSQEVLPNIYFVDHLATRSLLEEIRAGNQSVHDYWFFLGYSSWGWDQLFLEIAQGAWNVSQDNSEQLNWPVAGS</sequence>
<dbReference type="SUPFAM" id="SSF52833">
    <property type="entry name" value="Thioredoxin-like"/>
    <property type="match status" value="1"/>
</dbReference>
<reference evidence="2 3" key="1">
    <citation type="submission" date="2024-12" db="EMBL/GenBank/DDBJ databases">
        <title>The unique morphological basis and parallel evolutionary history of personate flowers in Penstemon.</title>
        <authorList>
            <person name="Depatie T.H."/>
            <person name="Wessinger C.A."/>
        </authorList>
    </citation>
    <scope>NUCLEOTIDE SEQUENCE [LARGE SCALE GENOMIC DNA]</scope>
    <source>
        <strain evidence="2">WTNN_2</strain>
        <tissue evidence="2">Leaf</tissue>
    </source>
</reference>
<feature type="compositionally biased region" description="Basic and acidic residues" evidence="1">
    <location>
        <begin position="343"/>
        <end position="368"/>
    </location>
</feature>
<protein>
    <submittedName>
        <fullName evidence="2">Uncharacterized protein</fullName>
    </submittedName>
</protein>
<dbReference type="Proteomes" id="UP001634393">
    <property type="component" value="Unassembled WGS sequence"/>
</dbReference>
<evidence type="ECO:0000313" key="3">
    <source>
        <dbReference type="Proteomes" id="UP001634393"/>
    </source>
</evidence>
<proteinExistence type="predicted"/>
<dbReference type="AlphaFoldDB" id="A0ABD3T1C2"/>
<dbReference type="SUPFAM" id="SSF143456">
    <property type="entry name" value="VC0467-like"/>
    <property type="match status" value="1"/>
</dbReference>
<dbReference type="Gene3D" id="3.40.30.10">
    <property type="entry name" value="Glutaredoxin"/>
    <property type="match status" value="1"/>
</dbReference>
<evidence type="ECO:0000313" key="2">
    <source>
        <dbReference type="EMBL" id="KAL3830652.1"/>
    </source>
</evidence>
<dbReference type="InterPro" id="IPR003774">
    <property type="entry name" value="AlgH-like"/>
</dbReference>
<name>A0ABD3T1C2_9LAMI</name>
<keyword evidence="3" id="KW-1185">Reference proteome</keyword>
<comment type="caution">
    <text evidence="2">The sequence shown here is derived from an EMBL/GenBank/DDBJ whole genome shotgun (WGS) entry which is preliminary data.</text>
</comment>
<evidence type="ECO:0000256" key="1">
    <source>
        <dbReference type="SAM" id="MobiDB-lite"/>
    </source>
</evidence>
<organism evidence="2 3">
    <name type="scientific">Penstemon smallii</name>
    <dbReference type="NCBI Taxonomy" id="265156"/>
    <lineage>
        <taxon>Eukaryota</taxon>
        <taxon>Viridiplantae</taxon>
        <taxon>Streptophyta</taxon>
        <taxon>Embryophyta</taxon>
        <taxon>Tracheophyta</taxon>
        <taxon>Spermatophyta</taxon>
        <taxon>Magnoliopsida</taxon>
        <taxon>eudicotyledons</taxon>
        <taxon>Gunneridae</taxon>
        <taxon>Pentapetalae</taxon>
        <taxon>asterids</taxon>
        <taxon>lamiids</taxon>
        <taxon>Lamiales</taxon>
        <taxon>Plantaginaceae</taxon>
        <taxon>Cheloneae</taxon>
        <taxon>Penstemon</taxon>
    </lineage>
</organism>
<dbReference type="PANTHER" id="PTHR31984">
    <property type="entry name" value="TRANSPORTER, PUTATIVE (DUF179)-RELATED"/>
    <property type="match status" value="1"/>
</dbReference>